<evidence type="ECO:0008006" key="4">
    <source>
        <dbReference type="Google" id="ProtNLM"/>
    </source>
</evidence>
<organism evidence="2 3">
    <name type="scientific">Actinomadura violacea</name>
    <dbReference type="NCBI Taxonomy" id="2819934"/>
    <lineage>
        <taxon>Bacteria</taxon>
        <taxon>Bacillati</taxon>
        <taxon>Actinomycetota</taxon>
        <taxon>Actinomycetes</taxon>
        <taxon>Streptosporangiales</taxon>
        <taxon>Thermomonosporaceae</taxon>
        <taxon>Actinomadura</taxon>
    </lineage>
</organism>
<name>A0ABS3RWN1_9ACTN</name>
<sequence>MRFDIETPLAGYKGTVGGVTFVDGRARVDDTQKAELAYFRRHNYKITPVRERAGTDDADSVTAPAEPSSEAGPEAEQPTQDGEAPSTSERPDPTEDTAEGFDSSSLTDALKAAAASGSTGDGAGDAAEQLRKPAKNAPVAAWTAYAKQLGITDDELGGKTKNELVELVDQHEKKEAGQ</sequence>
<dbReference type="EMBL" id="JAGEPF010000016">
    <property type="protein sequence ID" value="MBO2461176.1"/>
    <property type="molecule type" value="Genomic_DNA"/>
</dbReference>
<protein>
    <recommendedName>
        <fullName evidence="4">Lsr2 protein</fullName>
    </recommendedName>
</protein>
<evidence type="ECO:0000256" key="1">
    <source>
        <dbReference type="SAM" id="MobiDB-lite"/>
    </source>
</evidence>
<comment type="caution">
    <text evidence="2">The sequence shown here is derived from an EMBL/GenBank/DDBJ whole genome shotgun (WGS) entry which is preliminary data.</text>
</comment>
<keyword evidence="3" id="KW-1185">Reference proteome</keyword>
<dbReference type="RefSeq" id="WP_208244537.1">
    <property type="nucleotide sequence ID" value="NZ_JAGEPF010000016.1"/>
</dbReference>
<feature type="region of interest" description="Disordered" evidence="1">
    <location>
        <begin position="48"/>
        <end position="138"/>
    </location>
</feature>
<accession>A0ABS3RWN1</accession>
<reference evidence="2 3" key="1">
    <citation type="submission" date="2021-03" db="EMBL/GenBank/DDBJ databases">
        <title>Actinomadura violae sp. nov., isolated from lichen in Thailand.</title>
        <authorList>
            <person name="Kanchanasin P."/>
            <person name="Saeng-In P."/>
            <person name="Phongsopitanun W."/>
            <person name="Yuki M."/>
            <person name="Kudo T."/>
            <person name="Ohkuma M."/>
            <person name="Tanasupawat S."/>
        </authorList>
    </citation>
    <scope>NUCLEOTIDE SEQUENCE [LARGE SCALE GENOMIC DNA]</scope>
    <source>
        <strain evidence="2 3">LCR2-06</strain>
    </source>
</reference>
<proteinExistence type="predicted"/>
<gene>
    <name evidence="2" type="ORF">J4709_26685</name>
</gene>
<evidence type="ECO:0000313" key="2">
    <source>
        <dbReference type="EMBL" id="MBO2461176.1"/>
    </source>
</evidence>
<dbReference type="Proteomes" id="UP000680206">
    <property type="component" value="Unassembled WGS sequence"/>
</dbReference>
<evidence type="ECO:0000313" key="3">
    <source>
        <dbReference type="Proteomes" id="UP000680206"/>
    </source>
</evidence>
<feature type="compositionally biased region" description="Low complexity" evidence="1">
    <location>
        <begin position="63"/>
        <end position="78"/>
    </location>
</feature>